<evidence type="ECO:0000256" key="6">
    <source>
        <dbReference type="ARBA" id="ARBA00022679"/>
    </source>
</evidence>
<keyword evidence="11 14" id="KW-1133">Transmembrane helix</keyword>
<evidence type="ECO:0000256" key="5">
    <source>
        <dbReference type="ARBA" id="ARBA00022553"/>
    </source>
</evidence>
<dbReference type="InterPro" id="IPR005467">
    <property type="entry name" value="His_kinase_dom"/>
</dbReference>
<keyword evidence="7 14" id="KW-0812">Transmembrane</keyword>
<evidence type="ECO:0000256" key="10">
    <source>
        <dbReference type="ARBA" id="ARBA00022840"/>
    </source>
</evidence>
<name>A0A3Q8S9P1_9BACL</name>
<feature type="transmembrane region" description="Helical" evidence="14">
    <location>
        <begin position="148"/>
        <end position="172"/>
    </location>
</feature>
<dbReference type="InterPro" id="IPR003660">
    <property type="entry name" value="HAMP_dom"/>
</dbReference>
<dbReference type="AlphaFoldDB" id="A0A3Q8S9P1"/>
<evidence type="ECO:0000256" key="7">
    <source>
        <dbReference type="ARBA" id="ARBA00022692"/>
    </source>
</evidence>
<dbReference type="EC" id="2.7.13.3" evidence="3"/>
<organism evidence="17 18">
    <name type="scientific">Paenibacillus lentus</name>
    <dbReference type="NCBI Taxonomy" id="1338368"/>
    <lineage>
        <taxon>Bacteria</taxon>
        <taxon>Bacillati</taxon>
        <taxon>Bacillota</taxon>
        <taxon>Bacilli</taxon>
        <taxon>Bacillales</taxon>
        <taxon>Paenibacillaceae</taxon>
        <taxon>Paenibacillus</taxon>
    </lineage>
</organism>
<keyword evidence="5" id="KW-0597">Phosphoprotein</keyword>
<dbReference type="Gene3D" id="3.30.565.10">
    <property type="entry name" value="Histidine kinase-like ATPase, C-terminal domain"/>
    <property type="match status" value="1"/>
</dbReference>
<evidence type="ECO:0000256" key="2">
    <source>
        <dbReference type="ARBA" id="ARBA00004651"/>
    </source>
</evidence>
<dbReference type="PANTHER" id="PTHR45528:SF1">
    <property type="entry name" value="SENSOR HISTIDINE KINASE CPXA"/>
    <property type="match status" value="1"/>
</dbReference>
<evidence type="ECO:0000259" key="15">
    <source>
        <dbReference type="PROSITE" id="PS50109"/>
    </source>
</evidence>
<keyword evidence="10" id="KW-0067">ATP-binding</keyword>
<dbReference type="GO" id="GO:0005524">
    <property type="term" value="F:ATP binding"/>
    <property type="evidence" value="ECO:0007669"/>
    <property type="project" value="UniProtKB-KW"/>
</dbReference>
<evidence type="ECO:0000256" key="1">
    <source>
        <dbReference type="ARBA" id="ARBA00000085"/>
    </source>
</evidence>
<keyword evidence="6" id="KW-0808">Transferase</keyword>
<evidence type="ECO:0000256" key="8">
    <source>
        <dbReference type="ARBA" id="ARBA00022741"/>
    </source>
</evidence>
<keyword evidence="12" id="KW-0902">Two-component regulatory system</keyword>
<dbReference type="RefSeq" id="WP_125081746.1">
    <property type="nucleotide sequence ID" value="NZ_CP034248.1"/>
</dbReference>
<gene>
    <name evidence="17" type="ORF">EIM92_05045</name>
</gene>
<comment type="subcellular location">
    <subcellularLocation>
        <location evidence="2">Cell membrane</location>
        <topology evidence="2">Multi-pass membrane protein</topology>
    </subcellularLocation>
</comment>
<accession>A0A3Q8S9P1</accession>
<protein>
    <recommendedName>
        <fullName evidence="3">histidine kinase</fullName>
        <ecNumber evidence="3">2.7.13.3</ecNumber>
    </recommendedName>
</protein>
<proteinExistence type="predicted"/>
<dbReference type="GO" id="GO:0005886">
    <property type="term" value="C:plasma membrane"/>
    <property type="evidence" value="ECO:0007669"/>
    <property type="project" value="UniProtKB-SubCell"/>
</dbReference>
<keyword evidence="8" id="KW-0547">Nucleotide-binding</keyword>
<keyword evidence="9 17" id="KW-0418">Kinase</keyword>
<dbReference type="Pfam" id="PF02518">
    <property type="entry name" value="HATPase_c"/>
    <property type="match status" value="1"/>
</dbReference>
<dbReference type="CDD" id="cd00082">
    <property type="entry name" value="HisKA"/>
    <property type="match status" value="1"/>
</dbReference>
<evidence type="ECO:0000256" key="11">
    <source>
        <dbReference type="ARBA" id="ARBA00022989"/>
    </source>
</evidence>
<dbReference type="InterPro" id="IPR003661">
    <property type="entry name" value="HisK_dim/P_dom"/>
</dbReference>
<dbReference type="Gene3D" id="6.10.340.10">
    <property type="match status" value="1"/>
</dbReference>
<dbReference type="InterPro" id="IPR036890">
    <property type="entry name" value="HATPase_C_sf"/>
</dbReference>
<evidence type="ECO:0000256" key="9">
    <source>
        <dbReference type="ARBA" id="ARBA00022777"/>
    </source>
</evidence>
<comment type="catalytic activity">
    <reaction evidence="1">
        <text>ATP + protein L-histidine = ADP + protein N-phospho-L-histidine.</text>
        <dbReference type="EC" id="2.7.13.3"/>
    </reaction>
</comment>
<dbReference type="CDD" id="cd06225">
    <property type="entry name" value="HAMP"/>
    <property type="match status" value="1"/>
</dbReference>
<keyword evidence="18" id="KW-1185">Reference proteome</keyword>
<dbReference type="PANTHER" id="PTHR45528">
    <property type="entry name" value="SENSOR HISTIDINE KINASE CPXA"/>
    <property type="match status" value="1"/>
</dbReference>
<feature type="domain" description="Histidine kinase" evidence="15">
    <location>
        <begin position="240"/>
        <end position="439"/>
    </location>
</feature>
<dbReference type="OrthoDB" id="335833at2"/>
<keyword evidence="13 14" id="KW-0472">Membrane</keyword>
<keyword evidence="4" id="KW-1003">Cell membrane</keyword>
<evidence type="ECO:0000256" key="14">
    <source>
        <dbReference type="SAM" id="Phobius"/>
    </source>
</evidence>
<dbReference type="Pfam" id="PF00672">
    <property type="entry name" value="HAMP"/>
    <property type="match status" value="1"/>
</dbReference>
<evidence type="ECO:0000256" key="4">
    <source>
        <dbReference type="ARBA" id="ARBA00022475"/>
    </source>
</evidence>
<sequence length="450" mass="52467">MNKIFLWGNLKFKLILSLIFSLTLSLVLFLLFQATGEDILERYLTKTSFIEKQEQLTISEFEKYVSENNLTLNDHDKIAKWIRETKYVNVYIYKDNKLIYATDGYTTATEDSGLLLNPHLRSDPQFSYIQFSDAEVQIYMECFFEYKYYYIVTISGVVISFLFFIVIMLFFINKKTSYIGVLENEIKILEGGDLTYRITIKGNDELSSLAQSINEMRKSFIERLENEEQARIANSDLVTAMSHDLRTPLTALVGYLDIIHFKKYQTDEAFNKYIHNSREKAYQIKHLSDKLFEYFTVFNTEDNDLEYEQFDGIQLIGQLIDEQLLLLDNNGFQFELTPYNIPFHMDVHLISIRRVLDNLFSNIIKYADKLKPVKINYDVKDDLLFINIENAVIKEAANVSSTGIGMKTCQKIIEKHKGQIAVTSTKEFYSIQISLPLRRPTHDGKLTPID</sequence>
<dbReference type="SUPFAM" id="SSF47384">
    <property type="entry name" value="Homodimeric domain of signal transducing histidine kinase"/>
    <property type="match status" value="1"/>
</dbReference>
<evidence type="ECO:0000259" key="16">
    <source>
        <dbReference type="PROSITE" id="PS50885"/>
    </source>
</evidence>
<dbReference type="SMART" id="SM00388">
    <property type="entry name" value="HisKA"/>
    <property type="match status" value="1"/>
</dbReference>
<reference evidence="17 18" key="1">
    <citation type="submission" date="2018-11" db="EMBL/GenBank/DDBJ databases">
        <title>Genome sequencing of Paenibacillus lentus DSM25539(T).</title>
        <authorList>
            <person name="Kook J.-K."/>
            <person name="Park S.-N."/>
            <person name="Lim Y.K."/>
        </authorList>
    </citation>
    <scope>NUCLEOTIDE SEQUENCE [LARGE SCALE GENOMIC DNA]</scope>
    <source>
        <strain evidence="17 18">DSM 25539</strain>
    </source>
</reference>
<dbReference type="EMBL" id="CP034248">
    <property type="protein sequence ID" value="AZK45648.1"/>
    <property type="molecule type" value="Genomic_DNA"/>
</dbReference>
<evidence type="ECO:0000256" key="13">
    <source>
        <dbReference type="ARBA" id="ARBA00023136"/>
    </source>
</evidence>
<dbReference type="SUPFAM" id="SSF158472">
    <property type="entry name" value="HAMP domain-like"/>
    <property type="match status" value="1"/>
</dbReference>
<dbReference type="Proteomes" id="UP000273145">
    <property type="component" value="Chromosome"/>
</dbReference>
<dbReference type="GO" id="GO:0000155">
    <property type="term" value="F:phosphorelay sensor kinase activity"/>
    <property type="evidence" value="ECO:0007669"/>
    <property type="project" value="InterPro"/>
</dbReference>
<dbReference type="KEGG" id="plen:EIM92_05045"/>
<evidence type="ECO:0000256" key="12">
    <source>
        <dbReference type="ARBA" id="ARBA00023012"/>
    </source>
</evidence>
<evidence type="ECO:0000313" key="17">
    <source>
        <dbReference type="EMBL" id="AZK45648.1"/>
    </source>
</evidence>
<evidence type="ECO:0000256" key="3">
    <source>
        <dbReference type="ARBA" id="ARBA00012438"/>
    </source>
</evidence>
<dbReference type="SUPFAM" id="SSF55874">
    <property type="entry name" value="ATPase domain of HSP90 chaperone/DNA topoisomerase II/histidine kinase"/>
    <property type="match status" value="1"/>
</dbReference>
<dbReference type="PROSITE" id="PS50109">
    <property type="entry name" value="HIS_KIN"/>
    <property type="match status" value="1"/>
</dbReference>
<evidence type="ECO:0000313" key="18">
    <source>
        <dbReference type="Proteomes" id="UP000273145"/>
    </source>
</evidence>
<dbReference type="InterPro" id="IPR036097">
    <property type="entry name" value="HisK_dim/P_sf"/>
</dbReference>
<dbReference type="SMART" id="SM00387">
    <property type="entry name" value="HATPase_c"/>
    <property type="match status" value="1"/>
</dbReference>
<dbReference type="PROSITE" id="PS50885">
    <property type="entry name" value="HAMP"/>
    <property type="match status" value="1"/>
</dbReference>
<feature type="domain" description="HAMP" evidence="16">
    <location>
        <begin position="189"/>
        <end position="225"/>
    </location>
</feature>
<dbReference type="Gene3D" id="1.10.287.130">
    <property type="match status" value="1"/>
</dbReference>
<dbReference type="Pfam" id="PF00512">
    <property type="entry name" value="HisKA"/>
    <property type="match status" value="1"/>
</dbReference>
<dbReference type="InterPro" id="IPR050398">
    <property type="entry name" value="HssS/ArlS-like"/>
</dbReference>
<dbReference type="InterPro" id="IPR003594">
    <property type="entry name" value="HATPase_dom"/>
</dbReference>